<dbReference type="PANTHER" id="PTHR30185">
    <property type="entry name" value="CRYPTIC BETA-GLUCOSIDE BGL OPERON ANTITERMINATOR"/>
    <property type="match status" value="1"/>
</dbReference>
<gene>
    <name evidence="5" type="ORF">DW674_10165</name>
</gene>
<evidence type="ECO:0000313" key="6">
    <source>
        <dbReference type="Proteomes" id="UP000283442"/>
    </source>
</evidence>
<dbReference type="Pfam" id="PF00874">
    <property type="entry name" value="PRD"/>
    <property type="match status" value="2"/>
</dbReference>
<dbReference type="EMBL" id="QRHE01000012">
    <property type="protein sequence ID" value="RHF50684.1"/>
    <property type="molecule type" value="Genomic_DNA"/>
</dbReference>
<dbReference type="AlphaFoldDB" id="A0A414NUV5"/>
<dbReference type="InterPro" id="IPR036634">
    <property type="entry name" value="PRD_sf"/>
</dbReference>
<evidence type="ECO:0000256" key="2">
    <source>
        <dbReference type="ARBA" id="ARBA00023015"/>
    </source>
</evidence>
<dbReference type="InterPro" id="IPR050661">
    <property type="entry name" value="BglG_antiterminators"/>
</dbReference>
<evidence type="ECO:0000259" key="4">
    <source>
        <dbReference type="PROSITE" id="PS51372"/>
    </source>
</evidence>
<name>A0A414NUV5_9FIRM</name>
<sequence length="273" mass="30783">MFRVIKPLNNNGLLALTEEGREVILLGKGIGFGKKSGERIESLTCLPQAKVYHLVTDDENSALQRVNGIDPHAVELAARVLDEARKSFPDMTDDILLPMADHIAMALERCRRGIRLPNPLQHDIMVMFPDEYRIAEQGLHAIEREEGLSLPPEEAGYLSLHIHAGISEQNAGDSLTNIRLAADCIAKIETELGISLRRTELKYTRLISHVCYMILRIRAQEEVPLQMDEYVRKMYPRAYQLAEKLCKALEEKLCLPISSAEVTLLAIHIQRVL</sequence>
<dbReference type="InterPro" id="IPR011608">
    <property type="entry name" value="PRD"/>
</dbReference>
<dbReference type="RefSeq" id="WP_118176669.1">
    <property type="nucleotide sequence ID" value="NZ_JAQEAO010000013.1"/>
</dbReference>
<dbReference type="SUPFAM" id="SSF50151">
    <property type="entry name" value="SacY-like RNA-binding domain"/>
    <property type="match status" value="1"/>
</dbReference>
<protein>
    <submittedName>
        <fullName evidence="5">PRD domain-containing protein</fullName>
    </submittedName>
</protein>
<dbReference type="InterPro" id="IPR036650">
    <property type="entry name" value="CAT_RNA-bd_dom_sf"/>
</dbReference>
<keyword evidence="3" id="KW-0804">Transcription</keyword>
<dbReference type="PROSITE" id="PS51372">
    <property type="entry name" value="PRD_2"/>
    <property type="match status" value="2"/>
</dbReference>
<dbReference type="Gene3D" id="2.30.24.10">
    <property type="entry name" value="CAT RNA-binding domain"/>
    <property type="match status" value="1"/>
</dbReference>
<proteinExistence type="predicted"/>
<keyword evidence="2" id="KW-0805">Transcription regulation</keyword>
<dbReference type="GO" id="GO:0003723">
    <property type="term" value="F:RNA binding"/>
    <property type="evidence" value="ECO:0007669"/>
    <property type="project" value="InterPro"/>
</dbReference>
<dbReference type="OrthoDB" id="3175596at2"/>
<evidence type="ECO:0000256" key="3">
    <source>
        <dbReference type="ARBA" id="ARBA00023163"/>
    </source>
</evidence>
<dbReference type="InterPro" id="IPR004341">
    <property type="entry name" value="CAT_RNA-bd_dom"/>
</dbReference>
<keyword evidence="1" id="KW-0677">Repeat</keyword>
<dbReference type="SUPFAM" id="SSF63520">
    <property type="entry name" value="PTS-regulatory domain, PRD"/>
    <property type="match status" value="2"/>
</dbReference>
<feature type="domain" description="PRD" evidence="4">
    <location>
        <begin position="68"/>
        <end position="171"/>
    </location>
</feature>
<dbReference type="Proteomes" id="UP000283442">
    <property type="component" value="Unassembled WGS sequence"/>
</dbReference>
<evidence type="ECO:0000256" key="1">
    <source>
        <dbReference type="ARBA" id="ARBA00022737"/>
    </source>
</evidence>
<dbReference type="PANTHER" id="PTHR30185:SF18">
    <property type="entry name" value="TRANSCRIPTIONAL REGULATOR MTLR"/>
    <property type="match status" value="1"/>
</dbReference>
<reference evidence="5 6" key="1">
    <citation type="submission" date="2018-08" db="EMBL/GenBank/DDBJ databases">
        <title>A genome reference for cultivated species of the human gut microbiota.</title>
        <authorList>
            <person name="Zou Y."/>
            <person name="Xue W."/>
            <person name="Luo G."/>
        </authorList>
    </citation>
    <scope>NUCLEOTIDE SEQUENCE [LARGE SCALE GENOMIC DNA]</scope>
    <source>
        <strain evidence="5 6">AM25-21AC</strain>
    </source>
</reference>
<dbReference type="Pfam" id="PF03123">
    <property type="entry name" value="CAT_RBD"/>
    <property type="match status" value="1"/>
</dbReference>
<organism evidence="5 6">
    <name type="scientific">Mitsuokella multacida</name>
    <dbReference type="NCBI Taxonomy" id="52226"/>
    <lineage>
        <taxon>Bacteria</taxon>
        <taxon>Bacillati</taxon>
        <taxon>Bacillota</taxon>
        <taxon>Negativicutes</taxon>
        <taxon>Selenomonadales</taxon>
        <taxon>Selenomonadaceae</taxon>
        <taxon>Mitsuokella</taxon>
    </lineage>
</organism>
<evidence type="ECO:0000313" key="5">
    <source>
        <dbReference type="EMBL" id="RHF50684.1"/>
    </source>
</evidence>
<comment type="caution">
    <text evidence="5">The sequence shown here is derived from an EMBL/GenBank/DDBJ whole genome shotgun (WGS) entry which is preliminary data.</text>
</comment>
<dbReference type="SMART" id="SM01061">
    <property type="entry name" value="CAT_RBD"/>
    <property type="match status" value="1"/>
</dbReference>
<accession>A0A414NUV5</accession>
<dbReference type="GO" id="GO:0006355">
    <property type="term" value="P:regulation of DNA-templated transcription"/>
    <property type="evidence" value="ECO:0007669"/>
    <property type="project" value="InterPro"/>
</dbReference>
<feature type="domain" description="PRD" evidence="4">
    <location>
        <begin position="172"/>
        <end position="273"/>
    </location>
</feature>
<dbReference type="Gene3D" id="1.10.1790.10">
    <property type="entry name" value="PRD domain"/>
    <property type="match status" value="2"/>
</dbReference>